<dbReference type="Pfam" id="PF02567">
    <property type="entry name" value="PhzC-PhzF"/>
    <property type="match status" value="1"/>
</dbReference>
<proteinExistence type="inferred from homology"/>
<evidence type="ECO:0000313" key="2">
    <source>
        <dbReference type="EMBL" id="MFC5392983.1"/>
    </source>
</evidence>
<comment type="similarity">
    <text evidence="1">Belongs to the PhzF family.</text>
</comment>
<name>A0ABW0H9H2_9HYPH</name>
<keyword evidence="3" id="KW-1185">Reference proteome</keyword>
<gene>
    <name evidence="2" type="ORF">ACFPPC_10095</name>
</gene>
<dbReference type="NCBIfam" id="TIGR00654">
    <property type="entry name" value="PhzF_family"/>
    <property type="match status" value="1"/>
</dbReference>
<protein>
    <submittedName>
        <fullName evidence="2">PhzF family phenazine biosynthesis protein</fullName>
    </submittedName>
</protein>
<dbReference type="SUPFAM" id="SSF54506">
    <property type="entry name" value="Diaminopimelate epimerase-like"/>
    <property type="match status" value="1"/>
</dbReference>
<sequence length="299" mass="31052">MSRRFVTLDVFTTRPHAGNPLAVVLDSEGLDSAAMQAIAREFNLSETVFVAPPANPAHRAAVRIFTPGQELPFAGHPTVGTAALLALRDAAEGRAADRLVLEEKVGLVPCVVALGNARSARATFTLPKLPEQVAQPIADAALAEALGLEVADLGFDGHRPSAFSAGVSYTMVPVAGRGAIAKARVAGPFERTMAAAPNGNAFLYCRETEEAGHHYHARMFWPEAGVTEDPATGSAVAAFAGAIMAFDRPGDGTHRFVIEQGYEMGRPSQIELTLTVAGGALASATIGGAAVVMSEGVLL</sequence>
<dbReference type="Proteomes" id="UP001596104">
    <property type="component" value="Unassembled WGS sequence"/>
</dbReference>
<dbReference type="EMBL" id="JBHSLV010000018">
    <property type="protein sequence ID" value="MFC5392983.1"/>
    <property type="molecule type" value="Genomic_DNA"/>
</dbReference>
<accession>A0ABW0H9H2</accession>
<reference evidence="3" key="1">
    <citation type="journal article" date="2019" name="Int. J. Syst. Evol. Microbiol.">
        <title>The Global Catalogue of Microorganisms (GCM) 10K type strain sequencing project: providing services to taxonomists for standard genome sequencing and annotation.</title>
        <authorList>
            <consortium name="The Broad Institute Genomics Platform"/>
            <consortium name="The Broad Institute Genome Sequencing Center for Infectious Disease"/>
            <person name="Wu L."/>
            <person name="Ma J."/>
        </authorList>
    </citation>
    <scope>NUCLEOTIDE SEQUENCE [LARGE SCALE GENOMIC DNA]</scope>
    <source>
        <strain evidence="3">CGMCC 1.16326</strain>
    </source>
</reference>
<organism evidence="2 3">
    <name type="scientific">Bosea vestrisii</name>
    <dbReference type="NCBI Taxonomy" id="151416"/>
    <lineage>
        <taxon>Bacteria</taxon>
        <taxon>Pseudomonadati</taxon>
        <taxon>Pseudomonadota</taxon>
        <taxon>Alphaproteobacteria</taxon>
        <taxon>Hyphomicrobiales</taxon>
        <taxon>Boseaceae</taxon>
        <taxon>Bosea</taxon>
    </lineage>
</organism>
<dbReference type="PIRSF" id="PIRSF016184">
    <property type="entry name" value="PhzC_PhzF"/>
    <property type="match status" value="1"/>
</dbReference>
<evidence type="ECO:0000313" key="3">
    <source>
        <dbReference type="Proteomes" id="UP001596104"/>
    </source>
</evidence>
<dbReference type="RefSeq" id="WP_377007880.1">
    <property type="nucleotide sequence ID" value="NZ_JBHSLV010000018.1"/>
</dbReference>
<dbReference type="PANTHER" id="PTHR13774:SF32">
    <property type="entry name" value="ANTISENSE-ENHANCING SEQUENCE 1"/>
    <property type="match status" value="1"/>
</dbReference>
<comment type="caution">
    <text evidence="2">The sequence shown here is derived from an EMBL/GenBank/DDBJ whole genome shotgun (WGS) entry which is preliminary data.</text>
</comment>
<dbReference type="Gene3D" id="3.10.310.10">
    <property type="entry name" value="Diaminopimelate Epimerase, Chain A, domain 1"/>
    <property type="match status" value="2"/>
</dbReference>
<dbReference type="InterPro" id="IPR003719">
    <property type="entry name" value="Phenazine_PhzF-like"/>
</dbReference>
<evidence type="ECO:0000256" key="1">
    <source>
        <dbReference type="ARBA" id="ARBA00008270"/>
    </source>
</evidence>
<dbReference type="PANTHER" id="PTHR13774">
    <property type="entry name" value="PHENAZINE BIOSYNTHESIS PROTEIN"/>
    <property type="match status" value="1"/>
</dbReference>